<dbReference type="KEGG" id="ypac:CEW88_04865"/>
<gene>
    <name evidence="1" type="ORF">CEW88_04865</name>
</gene>
<name>A0A2U8HFL4_9RHOB</name>
<proteinExistence type="predicted"/>
<dbReference type="AlphaFoldDB" id="A0A2U8HFL4"/>
<organism evidence="1 2">
    <name type="scientific">Alloyangia pacifica</name>
    <dbReference type="NCBI Taxonomy" id="311180"/>
    <lineage>
        <taxon>Bacteria</taxon>
        <taxon>Pseudomonadati</taxon>
        <taxon>Pseudomonadota</taxon>
        <taxon>Alphaproteobacteria</taxon>
        <taxon>Rhodobacterales</taxon>
        <taxon>Roseobacteraceae</taxon>
        <taxon>Alloyangia</taxon>
    </lineage>
</organism>
<sequence length="91" mass="9668">MIAVALSLTAALAQEFEACAPRGTMVEMLSEVFGEEPRAIGLTGDERMMELFVSEAGTWTILLTTATGISCPISEGSSFERRTPPGSGPTW</sequence>
<dbReference type="OrthoDB" id="9810895at2"/>
<protein>
    <submittedName>
        <fullName evidence="1">Uncharacterized protein</fullName>
    </submittedName>
</protein>
<evidence type="ECO:0000313" key="1">
    <source>
        <dbReference type="EMBL" id="AWI84601.1"/>
    </source>
</evidence>
<dbReference type="EMBL" id="CP022189">
    <property type="protein sequence ID" value="AWI84601.1"/>
    <property type="molecule type" value="Genomic_DNA"/>
</dbReference>
<accession>A0A2U8HFL4</accession>
<evidence type="ECO:0000313" key="2">
    <source>
        <dbReference type="Proteomes" id="UP000244915"/>
    </source>
</evidence>
<reference evidence="1 2" key="1">
    <citation type="submission" date="2017-06" db="EMBL/GenBank/DDBJ databases">
        <title>Yangia sp. YSBP01 complete genome sequence.</title>
        <authorList>
            <person name="Woo J.-H."/>
            <person name="Kim H.-S."/>
        </authorList>
    </citation>
    <scope>NUCLEOTIDE SEQUENCE [LARGE SCALE GENOMIC DNA]</scope>
    <source>
        <strain evidence="1 2">YSBP01</strain>
    </source>
</reference>
<dbReference type="Proteomes" id="UP000244915">
    <property type="component" value="Chromosome 1"/>
</dbReference>